<sequence>MKIGFVTTWMERGGAYVTKAYIDLLKDNHEVFVYARGGVLLAKGDQNWDKDYVTWAPRQYSTNIRFSHFKKWIEENEIDTVFFNEQQEIEPVLLLKKQFPQLKVGTYIDYYKENTVKDFDIYDFLICNTKRHYSVFKDHAQCFYVPWGTDIETFKLQQQQFDEIVFFHSSGLSNRKGTTYLVDAFMDETIYPYAKLIIHTQQDFEKTFSYSLDELQKYNIQVIEKTVSAPGLYHLGNVYVYPTKLDGLGLTMYEALACGLPVIATDNAPMNEVINNKVGRLVEVENFICRADAYYWPLSIVKQTSLIEQLRYFIDHKNELQQMSDTARQEAVNKWNWLDRKEEIERIFTETKVIVKDVPNSYFSNIRTDRRVINAVGSSRLYSLYDKIVTKMK</sequence>
<dbReference type="InterPro" id="IPR001296">
    <property type="entry name" value="Glyco_trans_1"/>
</dbReference>
<dbReference type="SUPFAM" id="SSF53756">
    <property type="entry name" value="UDP-Glycosyltransferase/glycogen phosphorylase"/>
    <property type="match status" value="1"/>
</dbReference>
<name>A0A4R6BAR2_9STAP</name>
<proteinExistence type="predicted"/>
<protein>
    <submittedName>
        <fullName evidence="2">Glycosyltransferase</fullName>
    </submittedName>
</protein>
<feature type="domain" description="Glycosyl transferase family 1" evidence="1">
    <location>
        <begin position="162"/>
        <end position="285"/>
    </location>
</feature>
<dbReference type="EMBL" id="SCWA01000026">
    <property type="protein sequence ID" value="TDL93395.1"/>
    <property type="molecule type" value="Genomic_DNA"/>
</dbReference>
<dbReference type="PANTHER" id="PTHR46656:SF3">
    <property type="entry name" value="PUTATIVE-RELATED"/>
    <property type="match status" value="1"/>
</dbReference>
<dbReference type="CDD" id="cd03801">
    <property type="entry name" value="GT4_PimA-like"/>
    <property type="match status" value="1"/>
</dbReference>
<keyword evidence="3" id="KW-1185">Reference proteome</keyword>
<dbReference type="Gene3D" id="3.40.50.2000">
    <property type="entry name" value="Glycogen Phosphorylase B"/>
    <property type="match status" value="1"/>
</dbReference>
<evidence type="ECO:0000313" key="3">
    <source>
        <dbReference type="Proteomes" id="UP000295310"/>
    </source>
</evidence>
<dbReference type="OrthoDB" id="440232at2"/>
<dbReference type="AlphaFoldDB" id="A0A4R6BAR2"/>
<dbReference type="Pfam" id="PF00534">
    <property type="entry name" value="Glycos_transf_1"/>
    <property type="match status" value="1"/>
</dbReference>
<dbReference type="GO" id="GO:0016757">
    <property type="term" value="F:glycosyltransferase activity"/>
    <property type="evidence" value="ECO:0007669"/>
    <property type="project" value="InterPro"/>
</dbReference>
<organism evidence="2 3">
    <name type="scientific">Macrococcus brunensis</name>
    <dbReference type="NCBI Taxonomy" id="198483"/>
    <lineage>
        <taxon>Bacteria</taxon>
        <taxon>Bacillati</taxon>
        <taxon>Bacillota</taxon>
        <taxon>Bacilli</taxon>
        <taxon>Bacillales</taxon>
        <taxon>Staphylococcaceae</taxon>
        <taxon>Macrococcus</taxon>
    </lineage>
</organism>
<gene>
    <name evidence="2" type="ORF">ERX27_10545</name>
</gene>
<dbReference type="RefSeq" id="WP_133432769.1">
    <property type="nucleotide sequence ID" value="NZ_SCWA01000026.1"/>
</dbReference>
<keyword evidence="2" id="KW-0808">Transferase</keyword>
<comment type="caution">
    <text evidence="2">The sequence shown here is derived from an EMBL/GenBank/DDBJ whole genome shotgun (WGS) entry which is preliminary data.</text>
</comment>
<dbReference type="PANTHER" id="PTHR46656">
    <property type="entry name" value="PUTATIVE-RELATED"/>
    <property type="match status" value="1"/>
</dbReference>
<reference evidence="2 3" key="1">
    <citation type="submission" date="2019-01" db="EMBL/GenBank/DDBJ databases">
        <title>Draft genome sequences of the type strains of six Macrococcus species.</title>
        <authorList>
            <person name="Mazhar S."/>
            <person name="Altermann E."/>
            <person name="Hill C."/>
            <person name="Mcauliffe O."/>
        </authorList>
    </citation>
    <scope>NUCLEOTIDE SEQUENCE [LARGE SCALE GENOMIC DNA]</scope>
    <source>
        <strain evidence="2 3">CCM4811</strain>
    </source>
</reference>
<dbReference type="Proteomes" id="UP000295310">
    <property type="component" value="Unassembled WGS sequence"/>
</dbReference>
<evidence type="ECO:0000259" key="1">
    <source>
        <dbReference type="Pfam" id="PF00534"/>
    </source>
</evidence>
<evidence type="ECO:0000313" key="2">
    <source>
        <dbReference type="EMBL" id="TDL93395.1"/>
    </source>
</evidence>
<accession>A0A4R6BAR2</accession>